<dbReference type="Proteomes" id="UP000253918">
    <property type="component" value="Unassembled WGS sequence"/>
</dbReference>
<evidence type="ECO:0000313" key="4">
    <source>
        <dbReference type="Proteomes" id="UP000253918"/>
    </source>
</evidence>
<evidence type="ECO:0000256" key="1">
    <source>
        <dbReference type="SAM" id="MobiDB-lite"/>
    </source>
</evidence>
<protein>
    <submittedName>
        <fullName evidence="3">Uncharacterized protein</fullName>
    </submittedName>
</protein>
<sequence length="205" mass="21964">MIMLRAAARFRRQVGRACPVMLLLASALSVSGPAAAGDYASRAVAGWTVAESADGNGCFLTREYDRAGRTTLLLGLEVDGTNHLTVLNANWSIAPKDRLQLAFRLSKGQFPKHFAVGIVADGKQGFVTSFGQQFPAYFAASPSLHILRGDVTVERLDLGGSGAAVAELRRCVDAQRAQTAPRAANKAGDIPRDPFAAQPERKRKR</sequence>
<evidence type="ECO:0000313" key="3">
    <source>
        <dbReference type="EMBL" id="RDE06284.1"/>
    </source>
</evidence>
<organism evidence="3 4">
    <name type="scientific">Sphingomonas aracearum</name>
    <dbReference type="NCBI Taxonomy" id="2283317"/>
    <lineage>
        <taxon>Bacteria</taxon>
        <taxon>Pseudomonadati</taxon>
        <taxon>Pseudomonadota</taxon>
        <taxon>Alphaproteobacteria</taxon>
        <taxon>Sphingomonadales</taxon>
        <taxon>Sphingomonadaceae</taxon>
        <taxon>Sphingomonas</taxon>
    </lineage>
</organism>
<feature type="chain" id="PRO_5016678430" evidence="2">
    <location>
        <begin position="37"/>
        <end position="205"/>
    </location>
</feature>
<dbReference type="RefSeq" id="WP_114685866.1">
    <property type="nucleotide sequence ID" value="NZ_QQNB01000001.1"/>
</dbReference>
<accession>A0A369VV71</accession>
<reference evidence="3 4" key="1">
    <citation type="submission" date="2018-07" db="EMBL/GenBank/DDBJ databases">
        <title>a novel species of Sphingomonas isolated from the rhizosphere soil of Araceae plant.</title>
        <authorList>
            <person name="Zhiyong W."/>
            <person name="Qinglan Z."/>
            <person name="Zhiwei F."/>
            <person name="Ding X."/>
            <person name="Gejiao W."/>
            <person name="Shixue Z."/>
        </authorList>
    </citation>
    <scope>NUCLEOTIDE SEQUENCE [LARGE SCALE GENOMIC DNA]</scope>
    <source>
        <strain evidence="3 4">WZY 27</strain>
    </source>
</reference>
<dbReference type="OrthoDB" id="7584630at2"/>
<name>A0A369VV71_9SPHN</name>
<keyword evidence="2" id="KW-0732">Signal</keyword>
<evidence type="ECO:0000256" key="2">
    <source>
        <dbReference type="SAM" id="SignalP"/>
    </source>
</evidence>
<feature type="signal peptide" evidence="2">
    <location>
        <begin position="1"/>
        <end position="36"/>
    </location>
</feature>
<keyword evidence="4" id="KW-1185">Reference proteome</keyword>
<comment type="caution">
    <text evidence="3">The sequence shown here is derived from an EMBL/GenBank/DDBJ whole genome shotgun (WGS) entry which is preliminary data.</text>
</comment>
<feature type="region of interest" description="Disordered" evidence="1">
    <location>
        <begin position="177"/>
        <end position="205"/>
    </location>
</feature>
<dbReference type="AlphaFoldDB" id="A0A369VV71"/>
<proteinExistence type="predicted"/>
<dbReference type="EMBL" id="QQNB01000001">
    <property type="protein sequence ID" value="RDE06284.1"/>
    <property type="molecule type" value="Genomic_DNA"/>
</dbReference>
<gene>
    <name evidence="3" type="ORF">DVW87_00690</name>
</gene>